<dbReference type="OrthoDB" id="7818056at2"/>
<dbReference type="GO" id="GO:0016020">
    <property type="term" value="C:membrane"/>
    <property type="evidence" value="ECO:0007669"/>
    <property type="project" value="InterPro"/>
</dbReference>
<feature type="domain" description="EamA" evidence="2">
    <location>
        <begin position="154"/>
        <end position="286"/>
    </location>
</feature>
<keyword evidence="1" id="KW-0812">Transmembrane</keyword>
<feature type="transmembrane region" description="Helical" evidence="1">
    <location>
        <begin position="183"/>
        <end position="204"/>
    </location>
</feature>
<keyword evidence="1" id="KW-0472">Membrane</keyword>
<dbReference type="SUPFAM" id="SSF103481">
    <property type="entry name" value="Multidrug resistance efflux transporter EmrE"/>
    <property type="match status" value="2"/>
</dbReference>
<feature type="transmembrane region" description="Helical" evidence="1">
    <location>
        <begin position="270"/>
        <end position="288"/>
    </location>
</feature>
<gene>
    <name evidence="3" type="ORF">CFBP5473_00745</name>
    <name evidence="4" type="ORF">J5285_04640</name>
</gene>
<evidence type="ECO:0000259" key="2">
    <source>
        <dbReference type="Pfam" id="PF00892"/>
    </source>
</evidence>
<accession>A0A4D7DL32</accession>
<evidence type="ECO:0000313" key="6">
    <source>
        <dbReference type="Proteomes" id="UP000826513"/>
    </source>
</evidence>
<feature type="transmembrane region" description="Helical" evidence="1">
    <location>
        <begin position="245"/>
        <end position="264"/>
    </location>
</feature>
<evidence type="ECO:0000256" key="1">
    <source>
        <dbReference type="SAM" id="Phobius"/>
    </source>
</evidence>
<reference evidence="3 5" key="1">
    <citation type="submission" date="2019-04" db="EMBL/GenBank/DDBJ databases">
        <title>Complete genome sequence of Agrobacterium larrymoorei CFBP5473.</title>
        <authorList>
            <person name="Haryono M."/>
            <person name="Chou L."/>
            <person name="Lin Y.-C."/>
            <person name="Lai E.-M."/>
            <person name="Kuo C.-H."/>
        </authorList>
    </citation>
    <scope>NUCLEOTIDE SEQUENCE [LARGE SCALE GENOMIC DNA]</scope>
    <source>
        <strain evidence="3 5">CFBP5473</strain>
    </source>
</reference>
<dbReference type="Gene3D" id="1.10.3730.20">
    <property type="match status" value="1"/>
</dbReference>
<reference evidence="4 6" key="2">
    <citation type="submission" date="2021-03" db="EMBL/GenBank/DDBJ databases">
        <title>Rapid diversification of plasmids in a genus of pathogenic and nitrogen fixing bacteria.</title>
        <authorList>
            <person name="Weisberg A.J."/>
            <person name="Miller M."/>
            <person name="Ream W."/>
            <person name="Grunwald N.J."/>
            <person name="Chang J.H."/>
        </authorList>
    </citation>
    <scope>NUCLEOTIDE SEQUENCE [LARGE SCALE GENOMIC DNA]</scope>
    <source>
        <strain evidence="4 6">AF3.44</strain>
    </source>
</reference>
<feature type="transmembrane region" description="Helical" evidence="1">
    <location>
        <begin position="216"/>
        <end position="233"/>
    </location>
</feature>
<name>A0A4D7DL32_9HYPH</name>
<organism evidence="3 5">
    <name type="scientific">Agrobacterium larrymoorei</name>
    <dbReference type="NCBI Taxonomy" id="160699"/>
    <lineage>
        <taxon>Bacteria</taxon>
        <taxon>Pseudomonadati</taxon>
        <taxon>Pseudomonadota</taxon>
        <taxon>Alphaproteobacteria</taxon>
        <taxon>Hyphomicrobiales</taxon>
        <taxon>Rhizobiaceae</taxon>
        <taxon>Rhizobium/Agrobacterium group</taxon>
        <taxon>Agrobacterium</taxon>
    </lineage>
</organism>
<dbReference type="AlphaFoldDB" id="A0A4D7DL32"/>
<sequence length="309" mass="33046">MPQFIRQLSPTGLGVAVMLLGMLLFALNDAMGKWLVSTYSLGQVVAIRSVAAIVILVPILWKSGLSKLVNVERPGLQVARVFFSTAELFCFYFAVAALPLADVMTYWLAAPIYVAALSPFLLGEKVGWRRWTAIGIGFIGVLIALKPSSASLTSAAFFSILGSAAFAFMMLSGRQLRNTPDTVLAFWQVIGAGLAGVVAIMLAPSGWVPLQSGFDLSLLALLGIVAMTAHVLVNRALKLADAATVAPLQYTLLLWAVVFGWLMFGDIPQSSIVIGAALIVVSGLYIFFRENALKRKQAKVADQPLGDVV</sequence>
<dbReference type="Pfam" id="PF00892">
    <property type="entry name" value="EamA"/>
    <property type="match status" value="2"/>
</dbReference>
<keyword evidence="1" id="KW-1133">Transmembrane helix</keyword>
<feature type="transmembrane region" description="Helical" evidence="1">
    <location>
        <begin position="104"/>
        <end position="121"/>
    </location>
</feature>
<dbReference type="STRING" id="1367849.GCA_000518585_01808"/>
<feature type="transmembrane region" description="Helical" evidence="1">
    <location>
        <begin position="40"/>
        <end position="61"/>
    </location>
</feature>
<dbReference type="PANTHER" id="PTHR22911">
    <property type="entry name" value="ACYL-MALONYL CONDENSING ENZYME-RELATED"/>
    <property type="match status" value="1"/>
</dbReference>
<dbReference type="InterPro" id="IPR000620">
    <property type="entry name" value="EamA_dom"/>
</dbReference>
<keyword evidence="6" id="KW-1185">Reference proteome</keyword>
<protein>
    <submittedName>
        <fullName evidence="3">DMT family transporter</fullName>
    </submittedName>
</protein>
<evidence type="ECO:0000313" key="3">
    <source>
        <dbReference type="EMBL" id="QCI96578.1"/>
    </source>
</evidence>
<evidence type="ECO:0000313" key="5">
    <source>
        <dbReference type="Proteomes" id="UP000298545"/>
    </source>
</evidence>
<dbReference type="EMBL" id="CP039691">
    <property type="protein sequence ID" value="QCI96578.1"/>
    <property type="molecule type" value="Genomic_DNA"/>
</dbReference>
<evidence type="ECO:0000313" key="4">
    <source>
        <dbReference type="EMBL" id="QYA08000.1"/>
    </source>
</evidence>
<dbReference type="InterPro" id="IPR037185">
    <property type="entry name" value="EmrE-like"/>
</dbReference>
<feature type="transmembrane region" description="Helical" evidence="1">
    <location>
        <begin position="151"/>
        <end position="171"/>
    </location>
</feature>
<feature type="transmembrane region" description="Helical" evidence="1">
    <location>
        <begin position="81"/>
        <end position="98"/>
    </location>
</feature>
<proteinExistence type="predicted"/>
<feature type="transmembrane region" description="Helical" evidence="1">
    <location>
        <begin position="128"/>
        <end position="145"/>
    </location>
</feature>
<dbReference type="PANTHER" id="PTHR22911:SF135">
    <property type="entry name" value="BLR4310 PROTEIN"/>
    <property type="match status" value="1"/>
</dbReference>
<dbReference type="Proteomes" id="UP000826513">
    <property type="component" value="Chromosome 1"/>
</dbReference>
<dbReference type="EMBL" id="CP072167">
    <property type="protein sequence ID" value="QYA08000.1"/>
    <property type="molecule type" value="Genomic_DNA"/>
</dbReference>
<dbReference type="RefSeq" id="WP_027674623.1">
    <property type="nucleotide sequence ID" value="NZ_CP039691.1"/>
</dbReference>
<dbReference type="KEGG" id="alf:CFBP5473_00745"/>
<feature type="domain" description="EamA" evidence="2">
    <location>
        <begin position="13"/>
        <end position="144"/>
    </location>
</feature>
<feature type="transmembrane region" description="Helical" evidence="1">
    <location>
        <begin position="12"/>
        <end position="28"/>
    </location>
</feature>
<dbReference type="Proteomes" id="UP000298545">
    <property type="component" value="Chromosome circular"/>
</dbReference>